<protein>
    <submittedName>
        <fullName evidence="3">Uncharacterized protein</fullName>
    </submittedName>
</protein>
<keyword evidence="4" id="KW-1185">Reference proteome</keyword>
<organism evidence="3 4">
    <name type="scientific">Sphaerisporangium dianthi</name>
    <dbReference type="NCBI Taxonomy" id="1436120"/>
    <lineage>
        <taxon>Bacteria</taxon>
        <taxon>Bacillati</taxon>
        <taxon>Actinomycetota</taxon>
        <taxon>Actinomycetes</taxon>
        <taxon>Streptosporangiales</taxon>
        <taxon>Streptosporangiaceae</taxon>
        <taxon>Sphaerisporangium</taxon>
    </lineage>
</organism>
<dbReference type="RefSeq" id="WP_380841557.1">
    <property type="nucleotide sequence ID" value="NZ_JBHSFP010000011.1"/>
</dbReference>
<feature type="region of interest" description="Disordered" evidence="1">
    <location>
        <begin position="115"/>
        <end position="135"/>
    </location>
</feature>
<evidence type="ECO:0000256" key="2">
    <source>
        <dbReference type="SAM" id="SignalP"/>
    </source>
</evidence>
<feature type="chain" id="PRO_5046831494" evidence="2">
    <location>
        <begin position="32"/>
        <end position="289"/>
    </location>
</feature>
<comment type="caution">
    <text evidence="3">The sequence shown here is derived from an EMBL/GenBank/DDBJ whole genome shotgun (WGS) entry which is preliminary data.</text>
</comment>
<dbReference type="EMBL" id="JBHSFP010000011">
    <property type="protein sequence ID" value="MFC4532689.1"/>
    <property type="molecule type" value="Genomic_DNA"/>
</dbReference>
<accession>A0ABV9CHM6</accession>
<reference evidence="4" key="1">
    <citation type="journal article" date="2019" name="Int. J. Syst. Evol. Microbiol.">
        <title>The Global Catalogue of Microorganisms (GCM) 10K type strain sequencing project: providing services to taxonomists for standard genome sequencing and annotation.</title>
        <authorList>
            <consortium name="The Broad Institute Genomics Platform"/>
            <consortium name="The Broad Institute Genome Sequencing Center for Infectious Disease"/>
            <person name="Wu L."/>
            <person name="Ma J."/>
        </authorList>
    </citation>
    <scope>NUCLEOTIDE SEQUENCE [LARGE SCALE GENOMIC DNA]</scope>
    <source>
        <strain evidence="4">CGMCC 4.7132</strain>
    </source>
</reference>
<feature type="signal peptide" evidence="2">
    <location>
        <begin position="1"/>
        <end position="31"/>
    </location>
</feature>
<evidence type="ECO:0000313" key="4">
    <source>
        <dbReference type="Proteomes" id="UP001596004"/>
    </source>
</evidence>
<dbReference type="Proteomes" id="UP001596004">
    <property type="component" value="Unassembled WGS sequence"/>
</dbReference>
<keyword evidence="2" id="KW-0732">Signal</keyword>
<proteinExistence type="predicted"/>
<sequence length="289" mass="30955">MTMRRFLTSSAAGLAALTVLAEACPALPASAAGTPEAAVRARVTVPLAAAPPGTGVPAEAAPPSTVAFSVVDRPVIRSVRVLPRAPVARPGHGVRLVVEVEARGVAGPRGVTLRVEPDGRRGRARSAAPPPAAAADGGGFEVWRFNPPVRLTRWYPAGRWRAVATAKGARGGRTTAATPFLFRKASTLTGVRAARAPKRPGALLMTGTLMRVDPTGRFDYWSFPRQRVTLQFRKHGGRKWKSVAAARTNREGSFARRVRNRPHGVWRVVYPGTRQYAGVTRAVRHRGHN</sequence>
<evidence type="ECO:0000256" key="1">
    <source>
        <dbReference type="SAM" id="MobiDB-lite"/>
    </source>
</evidence>
<evidence type="ECO:0000313" key="3">
    <source>
        <dbReference type="EMBL" id="MFC4532689.1"/>
    </source>
</evidence>
<gene>
    <name evidence="3" type="ORF">ACFO60_18080</name>
</gene>
<name>A0ABV9CHM6_9ACTN</name>